<organism evidence="2 3">
    <name type="scientific">Litchfieldella anticariensis (strain DSM 16096 / CECT 5854 / CIP 108499 / LMG 22089 / FP35)</name>
    <name type="common">Halomonas anticariensis</name>
    <dbReference type="NCBI Taxonomy" id="1121939"/>
    <lineage>
        <taxon>Bacteria</taxon>
        <taxon>Pseudomonadati</taxon>
        <taxon>Pseudomonadota</taxon>
        <taxon>Gammaproteobacteria</taxon>
        <taxon>Oceanospirillales</taxon>
        <taxon>Halomonadaceae</taxon>
        <taxon>Litchfieldella</taxon>
    </lineage>
</organism>
<feature type="transmembrane region" description="Helical" evidence="1">
    <location>
        <begin position="42"/>
        <end position="63"/>
    </location>
</feature>
<dbReference type="Pfam" id="PF11750">
    <property type="entry name" value="DUF3307"/>
    <property type="match status" value="1"/>
</dbReference>
<sequence length="252" mass="27896">MNAELSLLLGLILAHLVGDFLLQPSHWVEARYRFKERSRQLYFHALIHGLLTFVVLTIASLAVSPPVPLTNALAGALLVMASHALIDLGKAYLSPQRLRWFLLDQALHLLILLGIWLAWLGSWSPMYLFGAWLVTPQVLGIAVTFFLLSRPLSISIALVLRRWSSELPNPGTLIAAGARIGILERFLIAILVLFDQMAAIGFLIAAKSVLRYGELRNAQDRKLTEYVLLGTLLSVSAAVILGLLLRALLWGY</sequence>
<feature type="transmembrane region" description="Helical" evidence="1">
    <location>
        <begin position="226"/>
        <end position="249"/>
    </location>
</feature>
<dbReference type="RefSeq" id="WP_016414688.1">
    <property type="nucleotide sequence ID" value="NZ_AUAB01000020.1"/>
</dbReference>
<keyword evidence="1" id="KW-0472">Membrane</keyword>
<feature type="transmembrane region" description="Helical" evidence="1">
    <location>
        <begin position="186"/>
        <end position="206"/>
    </location>
</feature>
<protein>
    <recommendedName>
        <fullName evidence="4">DUF3307 domain-containing protein</fullName>
    </recommendedName>
</protein>
<dbReference type="Proteomes" id="UP000014463">
    <property type="component" value="Unassembled WGS sequence"/>
</dbReference>
<name>S2L822_LITA3</name>
<proteinExistence type="predicted"/>
<dbReference type="AlphaFoldDB" id="S2L822"/>
<evidence type="ECO:0000313" key="2">
    <source>
        <dbReference type="EMBL" id="EPC03954.1"/>
    </source>
</evidence>
<reference evidence="2 3" key="1">
    <citation type="journal article" date="2013" name="Genome Announc.">
        <title>Draft genome sequence of the moderately halophilic gammaproteobacterium Halomonas anticariensis FP35.</title>
        <authorList>
            <person name="Tahrioui A."/>
            <person name="Quesada E."/>
            <person name="Llamas I."/>
        </authorList>
    </citation>
    <scope>NUCLEOTIDE SEQUENCE [LARGE SCALE GENOMIC DNA]</scope>
    <source>
        <strain evidence="3">DSM 16096 / CECT 5854 / LMG 22089 / FP35</strain>
    </source>
</reference>
<accession>S2L822</accession>
<feature type="transmembrane region" description="Helical" evidence="1">
    <location>
        <begin position="6"/>
        <end position="22"/>
    </location>
</feature>
<dbReference type="STRING" id="1121939.L861_01240"/>
<dbReference type="EMBL" id="ASTJ01000011">
    <property type="protein sequence ID" value="EPC03954.1"/>
    <property type="molecule type" value="Genomic_DNA"/>
</dbReference>
<dbReference type="InterPro" id="IPR021737">
    <property type="entry name" value="Phage_phiKZ_Orf197"/>
</dbReference>
<evidence type="ECO:0000256" key="1">
    <source>
        <dbReference type="SAM" id="Phobius"/>
    </source>
</evidence>
<gene>
    <name evidence="2" type="ORF">L861_01240</name>
</gene>
<keyword evidence="3" id="KW-1185">Reference proteome</keyword>
<feature type="transmembrane region" description="Helical" evidence="1">
    <location>
        <begin position="69"/>
        <end position="88"/>
    </location>
</feature>
<comment type="caution">
    <text evidence="2">The sequence shown here is derived from an EMBL/GenBank/DDBJ whole genome shotgun (WGS) entry which is preliminary data.</text>
</comment>
<evidence type="ECO:0008006" key="4">
    <source>
        <dbReference type="Google" id="ProtNLM"/>
    </source>
</evidence>
<dbReference type="OrthoDB" id="8536716at2"/>
<dbReference type="eggNOG" id="COG5061">
    <property type="taxonomic scope" value="Bacteria"/>
</dbReference>
<feature type="transmembrane region" description="Helical" evidence="1">
    <location>
        <begin position="126"/>
        <end position="148"/>
    </location>
</feature>
<keyword evidence="1" id="KW-1133">Transmembrane helix</keyword>
<keyword evidence="1" id="KW-0812">Transmembrane</keyword>
<evidence type="ECO:0000313" key="3">
    <source>
        <dbReference type="Proteomes" id="UP000014463"/>
    </source>
</evidence>
<feature type="transmembrane region" description="Helical" evidence="1">
    <location>
        <begin position="100"/>
        <end position="120"/>
    </location>
</feature>
<dbReference type="PATRIC" id="fig|1121939.11.peg.229"/>